<keyword evidence="3" id="KW-0808">Transferase</keyword>
<dbReference type="GO" id="GO:0009635">
    <property type="term" value="P:response to herbicide"/>
    <property type="evidence" value="ECO:0007669"/>
    <property type="project" value="UniProtKB-ARBA"/>
</dbReference>
<proteinExistence type="inferred from homology"/>
<dbReference type="PANTHER" id="PTHR43900">
    <property type="entry name" value="GLUTATHIONE S-TRANSFERASE RHO"/>
    <property type="match status" value="1"/>
</dbReference>
<reference evidence="7 8" key="1">
    <citation type="journal article" date="2022" name="Cell">
        <title>Repeat-based holocentromeres influence genome architecture and karyotype evolution.</title>
        <authorList>
            <person name="Hofstatter P.G."/>
            <person name="Thangavel G."/>
            <person name="Lux T."/>
            <person name="Neumann P."/>
            <person name="Vondrak T."/>
            <person name="Novak P."/>
            <person name="Zhang M."/>
            <person name="Costa L."/>
            <person name="Castellani M."/>
            <person name="Scott A."/>
            <person name="Toegelov H."/>
            <person name="Fuchs J."/>
            <person name="Mata-Sucre Y."/>
            <person name="Dias Y."/>
            <person name="Vanzela A.L.L."/>
            <person name="Huettel B."/>
            <person name="Almeida C.C.S."/>
            <person name="Simkova H."/>
            <person name="Souza G."/>
            <person name="Pedrosa-Harand A."/>
            <person name="Macas J."/>
            <person name="Mayer K.F.X."/>
            <person name="Houben A."/>
            <person name="Marques A."/>
        </authorList>
    </citation>
    <scope>NUCLEOTIDE SEQUENCE [LARGE SCALE GENOMIC DNA]</scope>
    <source>
        <strain evidence="7">RhyTen1mFocal</strain>
    </source>
</reference>
<comment type="catalytic activity">
    <reaction evidence="4">
        <text>RX + glutathione = an S-substituted glutathione + a halide anion + H(+)</text>
        <dbReference type="Rhea" id="RHEA:16437"/>
        <dbReference type="ChEBI" id="CHEBI:15378"/>
        <dbReference type="ChEBI" id="CHEBI:16042"/>
        <dbReference type="ChEBI" id="CHEBI:17792"/>
        <dbReference type="ChEBI" id="CHEBI:57925"/>
        <dbReference type="ChEBI" id="CHEBI:90779"/>
        <dbReference type="EC" id="2.5.1.18"/>
    </reaction>
</comment>
<dbReference type="EMBL" id="JAMRDG010000001">
    <property type="protein sequence ID" value="KAJ3702025.1"/>
    <property type="molecule type" value="Genomic_DNA"/>
</dbReference>
<evidence type="ECO:0000313" key="8">
    <source>
        <dbReference type="Proteomes" id="UP001210211"/>
    </source>
</evidence>
<comment type="caution">
    <text evidence="7">The sequence shown here is derived from an EMBL/GenBank/DDBJ whole genome shotgun (WGS) entry which is preliminary data.</text>
</comment>
<dbReference type="FunFam" id="3.40.30.10:FF:000016">
    <property type="entry name" value="Glutathione S-transferase F2"/>
    <property type="match status" value="1"/>
</dbReference>
<dbReference type="Gene3D" id="3.40.30.10">
    <property type="entry name" value="Glutaredoxin"/>
    <property type="match status" value="1"/>
</dbReference>
<organism evidence="7 8">
    <name type="scientific">Rhynchospora tenuis</name>
    <dbReference type="NCBI Taxonomy" id="198213"/>
    <lineage>
        <taxon>Eukaryota</taxon>
        <taxon>Viridiplantae</taxon>
        <taxon>Streptophyta</taxon>
        <taxon>Embryophyta</taxon>
        <taxon>Tracheophyta</taxon>
        <taxon>Spermatophyta</taxon>
        <taxon>Magnoliopsida</taxon>
        <taxon>Liliopsida</taxon>
        <taxon>Poales</taxon>
        <taxon>Cyperaceae</taxon>
        <taxon>Cyperoideae</taxon>
        <taxon>Rhynchosporeae</taxon>
        <taxon>Rhynchospora</taxon>
    </lineage>
</organism>
<accession>A0AAD6EV07</accession>
<dbReference type="PROSITE" id="PS50405">
    <property type="entry name" value="GST_CTER"/>
    <property type="match status" value="1"/>
</dbReference>
<dbReference type="PROSITE" id="PS50404">
    <property type="entry name" value="GST_NTER"/>
    <property type="match status" value="1"/>
</dbReference>
<dbReference type="InterPro" id="IPR004046">
    <property type="entry name" value="GST_C"/>
</dbReference>
<dbReference type="SUPFAM" id="SSF47616">
    <property type="entry name" value="GST C-terminal domain-like"/>
    <property type="match status" value="1"/>
</dbReference>
<dbReference type="Pfam" id="PF02798">
    <property type="entry name" value="GST_N"/>
    <property type="match status" value="1"/>
</dbReference>
<dbReference type="SFLD" id="SFLDG01154">
    <property type="entry name" value="Main.5:_Phi-like"/>
    <property type="match status" value="1"/>
</dbReference>
<dbReference type="SUPFAM" id="SSF52833">
    <property type="entry name" value="Thioredoxin-like"/>
    <property type="match status" value="1"/>
</dbReference>
<evidence type="ECO:0000256" key="2">
    <source>
        <dbReference type="ARBA" id="ARBA00012452"/>
    </source>
</evidence>
<dbReference type="SFLD" id="SFLDG00358">
    <property type="entry name" value="Main_(cytGST)"/>
    <property type="match status" value="1"/>
</dbReference>
<dbReference type="CDD" id="cd03053">
    <property type="entry name" value="GST_N_Phi"/>
    <property type="match status" value="1"/>
</dbReference>
<dbReference type="EC" id="2.5.1.18" evidence="2"/>
<dbReference type="GO" id="GO:0043295">
    <property type="term" value="F:glutathione binding"/>
    <property type="evidence" value="ECO:0007669"/>
    <property type="project" value="TreeGrafter"/>
</dbReference>
<dbReference type="InterPro" id="IPR036249">
    <property type="entry name" value="Thioredoxin-like_sf"/>
</dbReference>
<gene>
    <name evidence="7" type="ORF">LUZ61_005730</name>
</gene>
<sequence length="211" mass="23811">MGMKVFGPPKSTNVARVLVCLEEVGAEYEIVPMNMAAGEHKTPAHIVRHPFGKIPALEDGDFAIFESRAISRYILHKYKSKLLLEDDIKKAALMDAWLDVEYGLFGPLAFVIIRNLIVNPMRGEAIDQQAVDASVEKLKEVLEVYETRLSQYKYLAGDFISFADLSLFASTYYLISQTHGPLYDLFPHVKAWWEAIMARPSIKKVVEIMSA</sequence>
<dbReference type="GO" id="GO:0006749">
    <property type="term" value="P:glutathione metabolic process"/>
    <property type="evidence" value="ECO:0007669"/>
    <property type="project" value="TreeGrafter"/>
</dbReference>
<dbReference type="Gene3D" id="1.20.1050.10">
    <property type="match status" value="1"/>
</dbReference>
<evidence type="ECO:0000259" key="6">
    <source>
        <dbReference type="PROSITE" id="PS50405"/>
    </source>
</evidence>
<feature type="domain" description="GST C-terminal" evidence="6">
    <location>
        <begin position="87"/>
        <end position="211"/>
    </location>
</feature>
<dbReference type="SFLD" id="SFLDS00019">
    <property type="entry name" value="Glutathione_Transferase_(cytos"/>
    <property type="match status" value="1"/>
</dbReference>
<keyword evidence="8" id="KW-1185">Reference proteome</keyword>
<dbReference type="AlphaFoldDB" id="A0AAD6EV07"/>
<dbReference type="FunFam" id="1.20.1050.10:FF:000004">
    <property type="entry name" value="Glutathione S-transferase F2"/>
    <property type="match status" value="1"/>
</dbReference>
<dbReference type="GO" id="GO:0005737">
    <property type="term" value="C:cytoplasm"/>
    <property type="evidence" value="ECO:0007669"/>
    <property type="project" value="TreeGrafter"/>
</dbReference>
<dbReference type="Pfam" id="PF00043">
    <property type="entry name" value="GST_C"/>
    <property type="match status" value="1"/>
</dbReference>
<dbReference type="Proteomes" id="UP001210211">
    <property type="component" value="Unassembled WGS sequence"/>
</dbReference>
<evidence type="ECO:0000256" key="1">
    <source>
        <dbReference type="ARBA" id="ARBA00010128"/>
    </source>
</evidence>
<protein>
    <recommendedName>
        <fullName evidence="2">glutathione transferase</fullName>
        <ecNumber evidence="2">2.5.1.18</ecNumber>
    </recommendedName>
</protein>
<feature type="domain" description="GST N-terminal" evidence="5">
    <location>
        <begin position="1"/>
        <end position="82"/>
    </location>
</feature>
<evidence type="ECO:0000259" key="5">
    <source>
        <dbReference type="PROSITE" id="PS50404"/>
    </source>
</evidence>
<name>A0AAD6EV07_9POAL</name>
<dbReference type="GO" id="GO:0004364">
    <property type="term" value="F:glutathione transferase activity"/>
    <property type="evidence" value="ECO:0007669"/>
    <property type="project" value="UniProtKB-EC"/>
</dbReference>
<dbReference type="InterPro" id="IPR010987">
    <property type="entry name" value="Glutathione-S-Trfase_C-like"/>
</dbReference>
<evidence type="ECO:0000313" key="7">
    <source>
        <dbReference type="EMBL" id="KAJ3702025.1"/>
    </source>
</evidence>
<comment type="similarity">
    <text evidence="1">Belongs to the GST superfamily. Phi family.</text>
</comment>
<dbReference type="InterPro" id="IPR036282">
    <property type="entry name" value="Glutathione-S-Trfase_C_sf"/>
</dbReference>
<dbReference type="InterPro" id="IPR040079">
    <property type="entry name" value="Glutathione_S-Trfase"/>
</dbReference>
<evidence type="ECO:0000256" key="3">
    <source>
        <dbReference type="ARBA" id="ARBA00022679"/>
    </source>
</evidence>
<evidence type="ECO:0000256" key="4">
    <source>
        <dbReference type="ARBA" id="ARBA00047960"/>
    </source>
</evidence>
<dbReference type="InterPro" id="IPR004045">
    <property type="entry name" value="Glutathione_S-Trfase_N"/>
</dbReference>
<dbReference type="PANTHER" id="PTHR43900:SF49">
    <property type="entry name" value="GLUTATHIONE S-TRANSFERASE GSTF1-RELATED"/>
    <property type="match status" value="1"/>
</dbReference>